<comment type="caution">
    <text evidence="1">The sequence shown here is derived from an EMBL/GenBank/DDBJ whole genome shotgun (WGS) entry which is preliminary data.</text>
</comment>
<accession>A0A3D9HII7</accession>
<evidence type="ECO:0000313" key="2">
    <source>
        <dbReference type="Proteomes" id="UP000256845"/>
    </source>
</evidence>
<sequence>MTFFEFYLSSLKIKITQGQVVTNQTHELKAVMERMIASEIHRLASEADICVFALYDPKRSTAEPIDFECIDRRETGSIDMEVSLDFEGIGVWYLAYREGETFHSKKVLLQVTDGRFTHGQMGSFEGYWEEFPQYVAEDRWVLAQLSKGAANDQQPHRRNTAL</sequence>
<name>A0A3D9HII7_9PROT</name>
<proteinExistence type="predicted"/>
<dbReference type="AlphaFoldDB" id="A0A3D9HII7"/>
<reference evidence="1 2" key="1">
    <citation type="submission" date="2018-07" db="EMBL/GenBank/DDBJ databases">
        <title>Genomic Encyclopedia of Type Strains, Phase III (KMG-III): the genomes of soil and plant-associated and newly described type strains.</title>
        <authorList>
            <person name="Whitman W."/>
        </authorList>
    </citation>
    <scope>NUCLEOTIDE SEQUENCE [LARGE SCALE GENOMIC DNA]</scope>
    <source>
        <strain evidence="1 2">CECT 8488</strain>
    </source>
</reference>
<gene>
    <name evidence="1" type="ORF">DFP90_10658</name>
</gene>
<keyword evidence="2" id="KW-1185">Reference proteome</keyword>
<evidence type="ECO:0000313" key="1">
    <source>
        <dbReference type="EMBL" id="RED49081.1"/>
    </source>
</evidence>
<organism evidence="1 2">
    <name type="scientific">Aestuariispira insulae</name>
    <dbReference type="NCBI Taxonomy" id="1461337"/>
    <lineage>
        <taxon>Bacteria</taxon>
        <taxon>Pseudomonadati</taxon>
        <taxon>Pseudomonadota</taxon>
        <taxon>Alphaproteobacteria</taxon>
        <taxon>Rhodospirillales</taxon>
        <taxon>Kiloniellaceae</taxon>
        <taxon>Aestuariispira</taxon>
    </lineage>
</organism>
<protein>
    <submittedName>
        <fullName evidence="1">Uncharacterized protein</fullName>
    </submittedName>
</protein>
<dbReference type="Proteomes" id="UP000256845">
    <property type="component" value="Unassembled WGS sequence"/>
</dbReference>
<dbReference type="EMBL" id="QRDW01000006">
    <property type="protein sequence ID" value="RED49081.1"/>
    <property type="molecule type" value="Genomic_DNA"/>
</dbReference>